<dbReference type="AlphaFoldDB" id="A0A0F4TF78"/>
<reference evidence="1 2" key="1">
    <citation type="submission" date="2015-03" db="EMBL/GenBank/DDBJ databases">
        <title>Comparative genomics of Pseudomonas insights into diversity of traits involved in vanlence and defense.</title>
        <authorList>
            <person name="Qin Y."/>
        </authorList>
    </citation>
    <scope>NUCLEOTIDE SEQUENCE [LARGE SCALE GENOMIC DNA]</scope>
    <source>
        <strain evidence="1 2">C8</strain>
    </source>
</reference>
<dbReference type="OrthoDB" id="8704534at2"/>
<evidence type="ECO:0000313" key="2">
    <source>
        <dbReference type="Proteomes" id="UP000033588"/>
    </source>
</evidence>
<comment type="caution">
    <text evidence="1">The sequence shown here is derived from an EMBL/GenBank/DDBJ whole genome shotgun (WGS) entry which is preliminary data.</text>
</comment>
<dbReference type="RefSeq" id="WP_046042530.1">
    <property type="nucleotide sequence ID" value="NZ_LACC01000026.1"/>
</dbReference>
<protein>
    <submittedName>
        <fullName evidence="1">Uncharacterized protein</fullName>
    </submittedName>
</protein>
<evidence type="ECO:0000313" key="1">
    <source>
        <dbReference type="EMBL" id="KJZ43078.1"/>
    </source>
</evidence>
<accession>A0A0F4TF78</accession>
<sequence length="101" mass="11550">MNIKNLEASAIDLEQQLIRHSTLTPDAADLYRGLKPLLELVKTGKIVTPIEWGEIPGQYFFTEKGLQIFEELEEAYAKFSIEITGGESPALKLFREQRRQQ</sequence>
<dbReference type="PATRIC" id="fig|294.132.peg.3566"/>
<dbReference type="EMBL" id="LACC01000026">
    <property type="protein sequence ID" value="KJZ43078.1"/>
    <property type="molecule type" value="Genomic_DNA"/>
</dbReference>
<dbReference type="Proteomes" id="UP000033588">
    <property type="component" value="Unassembled WGS sequence"/>
</dbReference>
<proteinExistence type="predicted"/>
<name>A0A0F4TF78_PSEFL</name>
<organism evidence="1 2">
    <name type="scientific">Pseudomonas fluorescens</name>
    <dbReference type="NCBI Taxonomy" id="294"/>
    <lineage>
        <taxon>Bacteria</taxon>
        <taxon>Pseudomonadati</taxon>
        <taxon>Pseudomonadota</taxon>
        <taxon>Gammaproteobacteria</taxon>
        <taxon>Pseudomonadales</taxon>
        <taxon>Pseudomonadaceae</taxon>
        <taxon>Pseudomonas</taxon>
    </lineage>
</organism>
<gene>
    <name evidence="1" type="ORF">VC35_21830</name>
</gene>